<name>A0A853I898_9GAMM</name>
<dbReference type="InterPro" id="IPR047987">
    <property type="entry name" value="Gp19-like_virus"/>
</dbReference>
<gene>
    <name evidence="1" type="primary">terL</name>
    <name evidence="1" type="ORF">H0A36_29335</name>
</gene>
<organism evidence="1 2">
    <name type="scientific">Spartinivicinus marinus</name>
    <dbReference type="NCBI Taxonomy" id="2994442"/>
    <lineage>
        <taxon>Bacteria</taxon>
        <taxon>Pseudomonadati</taxon>
        <taxon>Pseudomonadota</taxon>
        <taxon>Gammaproteobacteria</taxon>
        <taxon>Oceanospirillales</taxon>
        <taxon>Zooshikellaceae</taxon>
        <taxon>Spartinivicinus</taxon>
    </lineage>
</organism>
<feature type="non-terminal residue" evidence="1">
    <location>
        <position position="357"/>
    </location>
</feature>
<evidence type="ECO:0000313" key="1">
    <source>
        <dbReference type="EMBL" id="NYZ70120.1"/>
    </source>
</evidence>
<dbReference type="AlphaFoldDB" id="A0A853I898"/>
<keyword evidence="2" id="KW-1185">Reference proteome</keyword>
<dbReference type="EMBL" id="JACCKB010000280">
    <property type="protein sequence ID" value="NYZ70120.1"/>
    <property type="molecule type" value="Genomic_DNA"/>
</dbReference>
<proteinExistence type="predicted"/>
<dbReference type="Proteomes" id="UP000569732">
    <property type="component" value="Unassembled WGS sequence"/>
</dbReference>
<comment type="caution">
    <text evidence="1">The sequence shown here is derived from an EMBL/GenBank/DDBJ whole genome shotgun (WGS) entry which is preliminary data.</text>
</comment>
<evidence type="ECO:0000313" key="2">
    <source>
        <dbReference type="Proteomes" id="UP000569732"/>
    </source>
</evidence>
<reference evidence="1 2" key="1">
    <citation type="submission" date="2020-07" db="EMBL/GenBank/DDBJ databases">
        <title>Endozoicomonas sp. nov., isolated from sediment.</title>
        <authorList>
            <person name="Gu T."/>
        </authorList>
    </citation>
    <scope>NUCLEOTIDE SEQUENCE [LARGE SCALE GENOMIC DNA]</scope>
    <source>
        <strain evidence="1 2">SM1973</strain>
    </source>
</reference>
<dbReference type="Gene3D" id="3.40.50.300">
    <property type="entry name" value="P-loop containing nucleotide triphosphate hydrolases"/>
    <property type="match status" value="1"/>
</dbReference>
<protein>
    <submittedName>
        <fullName evidence="1">Phage terminase large subunit</fullName>
    </submittedName>
</protein>
<accession>A0A853I898</accession>
<dbReference type="NCBIfam" id="NF033889">
    <property type="entry name" value="termin_lrg_T7"/>
    <property type="match status" value="1"/>
</dbReference>
<dbReference type="RefSeq" id="WP_180572051.1">
    <property type="nucleotide sequence ID" value="NZ_JACCKB010000280.1"/>
</dbReference>
<dbReference type="InterPro" id="IPR027417">
    <property type="entry name" value="P-loop_NTPase"/>
</dbReference>
<sequence>MKQREKELEHRLKTDFVFFLTVIWKYKKLPKPTPIQIDIAKYLQHGPKRKIVMAFRGVGKSWITVAYALWRLYCDPQTRVLVVSASSTRSGNFTDFARRLLEEIPFLHFLRPRKGQRDTKIAFDVGPADSDDSPSIRSVGIKSQITGSRADLIIADDIEVTNNSETQLAREKIAEAVKEFDAVLKPNKEAGITYLGTPQTEMSVYNTLSERNYSVRVWTALYPDPSEFPKWKGRLAPFIEEKASNNLALVGRTTEPRRFTDSNLAERRLSYGTSGFGLQFMLDTSLSDAERYPLKLADLMAMSLDLKRAPIDLAWCNSTDKVIDVPTLGLDGDRFYSPMWMDKEMAEYTGSVMFIDP</sequence>
<dbReference type="SUPFAM" id="SSF52540">
    <property type="entry name" value="P-loop containing nucleoside triphosphate hydrolases"/>
    <property type="match status" value="1"/>
</dbReference>